<sequence>MTQAIVFSHTGGPEVLGLQSQELTAPGPGQARVRHTAIGVNFIDTYQRSGLYPLPLPSGLGQEAAGVVEALGPGVSGLAVGDRVAYAGGPLGAYSTERLLPAAVLVKIPDGISDESAACMMLQGMTVEYLVQRTYPVRPGQTVLWHAAAGGVGQIAVQWLTALGATVIGTVGSDAKADIVRGLGCQHVINYSREDVVARVSEITGGQGVPVVYDSVGKDTFQISLACLSPRGMLVSFGNASGAVPPFAPLELTSRGSLFFTRPKLADYIASRAELEASAQALFDRVADGRVKVAPSHRYPLAEAAQAHRDLEGRKTSGSIILLP</sequence>
<evidence type="ECO:0000259" key="3">
    <source>
        <dbReference type="SMART" id="SM00829"/>
    </source>
</evidence>
<dbReference type="Gene3D" id="3.40.50.720">
    <property type="entry name" value="NAD(P)-binding Rossmann-like Domain"/>
    <property type="match status" value="1"/>
</dbReference>
<keyword evidence="7" id="KW-1185">Reference proteome</keyword>
<dbReference type="Gene3D" id="3.90.180.10">
    <property type="entry name" value="Medium-chain alcohol dehydrogenases, catalytic domain"/>
    <property type="match status" value="1"/>
</dbReference>
<protein>
    <submittedName>
        <fullName evidence="5">Quinone oxidoreductase</fullName>
    </submittedName>
</protein>
<dbReference type="Pfam" id="PF08240">
    <property type="entry name" value="ADH_N"/>
    <property type="match status" value="1"/>
</dbReference>
<reference evidence="5 6" key="1">
    <citation type="submission" date="2017-02" db="EMBL/GenBank/DDBJ databases">
        <title>Chromobacterium haemolyticum H5244.</title>
        <authorList>
            <person name="Gulvik C.A."/>
        </authorList>
    </citation>
    <scope>NUCLEOTIDE SEQUENCE [LARGE SCALE GENOMIC DNA]</scope>
    <source>
        <strain evidence="5 6">H5244</strain>
    </source>
</reference>
<dbReference type="Pfam" id="PF00107">
    <property type="entry name" value="ADH_zinc_N"/>
    <property type="match status" value="1"/>
</dbReference>
<dbReference type="OrthoDB" id="9805883at2"/>
<evidence type="ECO:0000313" key="5">
    <source>
        <dbReference type="EMBL" id="OQS37667.1"/>
    </source>
</evidence>
<name>A0A1W0CSA4_9NEIS</name>
<dbReference type="GO" id="GO:0005829">
    <property type="term" value="C:cytosol"/>
    <property type="evidence" value="ECO:0007669"/>
    <property type="project" value="TreeGrafter"/>
</dbReference>
<keyword evidence="2" id="KW-0560">Oxidoreductase</keyword>
<keyword evidence="1" id="KW-0521">NADP</keyword>
<dbReference type="EMBL" id="JAFLRD010000001">
    <property type="protein sequence ID" value="MBO0414139.1"/>
    <property type="molecule type" value="Genomic_DNA"/>
</dbReference>
<dbReference type="CDD" id="cd05286">
    <property type="entry name" value="QOR2"/>
    <property type="match status" value="1"/>
</dbReference>
<feature type="domain" description="Enoyl reductase (ER)" evidence="3">
    <location>
        <begin position="11"/>
        <end position="322"/>
    </location>
</feature>
<dbReference type="NCBIfam" id="NF008024">
    <property type="entry name" value="PRK10754.1"/>
    <property type="match status" value="1"/>
</dbReference>
<dbReference type="InterPro" id="IPR020843">
    <property type="entry name" value="ER"/>
</dbReference>
<dbReference type="InterPro" id="IPR047618">
    <property type="entry name" value="QOR-like"/>
</dbReference>
<dbReference type="Proteomes" id="UP000192721">
    <property type="component" value="Unassembled WGS sequence"/>
</dbReference>
<evidence type="ECO:0000313" key="7">
    <source>
        <dbReference type="Proteomes" id="UP000664349"/>
    </source>
</evidence>
<gene>
    <name evidence="5" type="ORF">B0T45_14195</name>
    <name evidence="4" type="ORF">J1C50_01335</name>
</gene>
<evidence type="ECO:0000313" key="6">
    <source>
        <dbReference type="Proteomes" id="UP000192721"/>
    </source>
</evidence>
<dbReference type="InterPro" id="IPR013154">
    <property type="entry name" value="ADH-like_N"/>
</dbReference>
<reference evidence="4 7" key="2">
    <citation type="submission" date="2021-03" db="EMBL/GenBank/DDBJ databases">
        <title>First Case of infection caused by Chromobacterium haemolyticum derived from water in China.</title>
        <authorList>
            <person name="Chen J."/>
            <person name="Liu C."/>
        </authorList>
    </citation>
    <scope>NUCLEOTIDE SEQUENCE [LARGE SCALE GENOMIC DNA]</scope>
    <source>
        <strain evidence="4 7">WJ-5</strain>
    </source>
</reference>
<accession>A0A1W0CSA4</accession>
<dbReference type="PANTHER" id="PTHR48106:SF13">
    <property type="entry name" value="QUINONE OXIDOREDUCTASE-RELATED"/>
    <property type="match status" value="1"/>
</dbReference>
<proteinExistence type="predicted"/>
<dbReference type="InterPro" id="IPR011032">
    <property type="entry name" value="GroES-like_sf"/>
</dbReference>
<dbReference type="SUPFAM" id="SSF51735">
    <property type="entry name" value="NAD(P)-binding Rossmann-fold domains"/>
    <property type="match status" value="1"/>
</dbReference>
<dbReference type="SMART" id="SM00829">
    <property type="entry name" value="PKS_ER"/>
    <property type="match status" value="1"/>
</dbReference>
<dbReference type="AlphaFoldDB" id="A0A1W0CSA4"/>
<dbReference type="FunFam" id="3.40.50.720:FF:000053">
    <property type="entry name" value="Quinone oxidoreductase 1"/>
    <property type="match status" value="1"/>
</dbReference>
<dbReference type="Proteomes" id="UP000664349">
    <property type="component" value="Unassembled WGS sequence"/>
</dbReference>
<dbReference type="SUPFAM" id="SSF50129">
    <property type="entry name" value="GroES-like"/>
    <property type="match status" value="1"/>
</dbReference>
<organism evidence="5 6">
    <name type="scientific">Chromobacterium haemolyticum</name>
    <dbReference type="NCBI Taxonomy" id="394935"/>
    <lineage>
        <taxon>Bacteria</taxon>
        <taxon>Pseudomonadati</taxon>
        <taxon>Pseudomonadota</taxon>
        <taxon>Betaproteobacteria</taxon>
        <taxon>Neisseriales</taxon>
        <taxon>Chromobacteriaceae</taxon>
        <taxon>Chromobacterium</taxon>
    </lineage>
</organism>
<dbReference type="InterPro" id="IPR036291">
    <property type="entry name" value="NAD(P)-bd_dom_sf"/>
</dbReference>
<evidence type="ECO:0000313" key="4">
    <source>
        <dbReference type="EMBL" id="MBO0414139.1"/>
    </source>
</evidence>
<dbReference type="GO" id="GO:0070402">
    <property type="term" value="F:NADPH binding"/>
    <property type="evidence" value="ECO:0007669"/>
    <property type="project" value="TreeGrafter"/>
</dbReference>
<dbReference type="EMBL" id="MUKV01000018">
    <property type="protein sequence ID" value="OQS37667.1"/>
    <property type="molecule type" value="Genomic_DNA"/>
</dbReference>
<dbReference type="PANTHER" id="PTHR48106">
    <property type="entry name" value="QUINONE OXIDOREDUCTASE PIG3-RELATED"/>
    <property type="match status" value="1"/>
</dbReference>
<evidence type="ECO:0000256" key="1">
    <source>
        <dbReference type="ARBA" id="ARBA00022857"/>
    </source>
</evidence>
<dbReference type="RefSeq" id="WP_043589348.1">
    <property type="nucleotide sequence ID" value="NZ_CP109905.1"/>
</dbReference>
<evidence type="ECO:0000256" key="2">
    <source>
        <dbReference type="ARBA" id="ARBA00023002"/>
    </source>
</evidence>
<dbReference type="GO" id="GO:0035925">
    <property type="term" value="F:mRNA 3'-UTR AU-rich region binding"/>
    <property type="evidence" value="ECO:0007669"/>
    <property type="project" value="TreeGrafter"/>
</dbReference>
<dbReference type="GO" id="GO:0003960">
    <property type="term" value="F:quinone reductase (NADPH) activity"/>
    <property type="evidence" value="ECO:0007669"/>
    <property type="project" value="InterPro"/>
</dbReference>
<comment type="caution">
    <text evidence="5">The sequence shown here is derived from an EMBL/GenBank/DDBJ whole genome shotgun (WGS) entry which is preliminary data.</text>
</comment>
<dbReference type="InterPro" id="IPR013149">
    <property type="entry name" value="ADH-like_C"/>
</dbReference>